<keyword evidence="2" id="KW-1185">Reference proteome</keyword>
<sequence>MTSHKPVELNEQQIDMVAALQEDRVLLRQHASVHTAYPYAVLANGDTETLGFLPGAEVWFVNAAGDKAEPTMPLPLFVRAEELRALGDDPELERQLRARIPAAPLPTAVDAFLQFAEQAQRDFIARGQHDQAEATGQFRSYLQRFGLPGADDQLRLLSAVTRTTDALRKVFRDTCEQKPFPRGSECDDKLQALCEGDIALQTVGQRDTTWTPEKVTVAARQGWRITPANDGTAGLTITAVPGGRLAGDIAAYEFVCAQAKRGDLLALTACKETGIRITEVNDYKPPVLGM</sequence>
<accession>A0ABN7ZEF5</accession>
<evidence type="ECO:0000313" key="1">
    <source>
        <dbReference type="EMBL" id="CAG9184337.1"/>
    </source>
</evidence>
<evidence type="ECO:0000313" key="2">
    <source>
        <dbReference type="Proteomes" id="UP000706525"/>
    </source>
</evidence>
<dbReference type="EMBL" id="CAJZAG010000012">
    <property type="protein sequence ID" value="CAG9184337.1"/>
    <property type="molecule type" value="Genomic_DNA"/>
</dbReference>
<dbReference type="RefSeq" id="WP_223994258.1">
    <property type="nucleotide sequence ID" value="NZ_CAJZAG010000012.1"/>
</dbReference>
<proteinExistence type="predicted"/>
<dbReference type="Proteomes" id="UP000706525">
    <property type="component" value="Unassembled WGS sequence"/>
</dbReference>
<organism evidence="1 2">
    <name type="scientific">Cupriavidus pampae</name>
    <dbReference type="NCBI Taxonomy" id="659251"/>
    <lineage>
        <taxon>Bacteria</taxon>
        <taxon>Pseudomonadati</taxon>
        <taxon>Pseudomonadota</taxon>
        <taxon>Betaproteobacteria</taxon>
        <taxon>Burkholderiales</taxon>
        <taxon>Burkholderiaceae</taxon>
        <taxon>Cupriavidus</taxon>
    </lineage>
</organism>
<gene>
    <name evidence="1" type="ORF">LMG32289_05589</name>
</gene>
<protein>
    <submittedName>
        <fullName evidence="1">Uncharacterized protein</fullName>
    </submittedName>
</protein>
<reference evidence="1 2" key="1">
    <citation type="submission" date="2021-08" db="EMBL/GenBank/DDBJ databases">
        <authorList>
            <person name="Peeters C."/>
        </authorList>
    </citation>
    <scope>NUCLEOTIDE SEQUENCE [LARGE SCALE GENOMIC DNA]</scope>
    <source>
        <strain evidence="1 2">LMG 32289</strain>
    </source>
</reference>
<comment type="caution">
    <text evidence="1">The sequence shown here is derived from an EMBL/GenBank/DDBJ whole genome shotgun (WGS) entry which is preliminary data.</text>
</comment>
<name>A0ABN7ZEF5_9BURK</name>